<evidence type="ECO:0000256" key="2">
    <source>
        <dbReference type="ARBA" id="ARBA00022692"/>
    </source>
</evidence>
<evidence type="ECO:0000256" key="3">
    <source>
        <dbReference type="ARBA" id="ARBA00022989"/>
    </source>
</evidence>
<gene>
    <name evidence="10" type="ORF">NXF25_007777</name>
</gene>
<dbReference type="InterPro" id="IPR000276">
    <property type="entry name" value="GPCR_Rhodpsn"/>
</dbReference>
<feature type="transmembrane region" description="Helical" evidence="8">
    <location>
        <begin position="82"/>
        <end position="105"/>
    </location>
</feature>
<dbReference type="PRINTS" id="PR00237">
    <property type="entry name" value="GPCRRHODOPSN"/>
</dbReference>
<sequence length="265" mass="30786">MGEWTVLILNLAISDCGVLIFMPIVSISYFTDFMPSLSHRFFLFCLSDIIYINGLFLLTAITLDQCVAVLFPIWYLCFRPKYFSLAVCAFLWIISFLLVGIQSLMKYVFSWDVIPRLHLLVTALLCLPLISISSVILFITINLRSKQIKRGRLLLMILITLFCFLILSVLLYVSIFVDHFVDMSYVWDYLSFPFYFSLSACLNSSINPVIYFLGGRKKRTQSRESIKVLFQRVFGEDEAPETREKFQTLCKAYFSLPLMRDISYQ</sequence>
<keyword evidence="4" id="KW-0297">G-protein coupled receptor</keyword>
<dbReference type="SUPFAM" id="SSF81321">
    <property type="entry name" value="Family A G protein-coupled receptor-like"/>
    <property type="match status" value="1"/>
</dbReference>
<dbReference type="Gene3D" id="1.20.1070.10">
    <property type="entry name" value="Rhodopsin 7-helix transmembrane proteins"/>
    <property type="match status" value="1"/>
</dbReference>
<dbReference type="Proteomes" id="UP001474421">
    <property type="component" value="Unassembled WGS sequence"/>
</dbReference>
<proteinExistence type="predicted"/>
<feature type="transmembrane region" description="Helical" evidence="8">
    <location>
        <begin position="153"/>
        <end position="174"/>
    </location>
</feature>
<dbReference type="GO" id="GO:0005886">
    <property type="term" value="C:plasma membrane"/>
    <property type="evidence" value="ECO:0007669"/>
    <property type="project" value="TreeGrafter"/>
</dbReference>
<keyword evidence="6 10" id="KW-0675">Receptor</keyword>
<reference evidence="10 11" key="1">
    <citation type="journal article" date="2024" name="Proc. Natl. Acad. Sci. U.S.A.">
        <title>The genetic regulatory architecture and epigenomic basis for age-related changes in rattlesnake venom.</title>
        <authorList>
            <person name="Hogan M.P."/>
            <person name="Holding M.L."/>
            <person name="Nystrom G.S."/>
            <person name="Colston T.J."/>
            <person name="Bartlett D.A."/>
            <person name="Mason A.J."/>
            <person name="Ellsworth S.A."/>
            <person name="Rautsaw R.M."/>
            <person name="Lawrence K.C."/>
            <person name="Strickland J.L."/>
            <person name="He B."/>
            <person name="Fraser P."/>
            <person name="Margres M.J."/>
            <person name="Gilbert D.M."/>
            <person name="Gibbs H.L."/>
            <person name="Parkinson C.L."/>
            <person name="Rokyta D.R."/>
        </authorList>
    </citation>
    <scope>NUCLEOTIDE SEQUENCE [LARGE SCALE GENOMIC DNA]</scope>
    <source>
        <strain evidence="10">DRR0105</strain>
    </source>
</reference>
<dbReference type="AlphaFoldDB" id="A0AAW1BLB7"/>
<keyword evidence="2 8" id="KW-0812">Transmembrane</keyword>
<feature type="transmembrane region" description="Helical" evidence="8">
    <location>
        <begin position="7"/>
        <end position="30"/>
    </location>
</feature>
<dbReference type="PANTHER" id="PTHR11334:SF68">
    <property type="entry name" value="G-PROTEIN COUPLED RECEPTORS FAMILY 1 PROFILE DOMAIN-CONTAINING PROTEIN-RELATED"/>
    <property type="match status" value="1"/>
</dbReference>
<evidence type="ECO:0000259" key="9">
    <source>
        <dbReference type="PROSITE" id="PS50262"/>
    </source>
</evidence>
<dbReference type="InterPro" id="IPR017452">
    <property type="entry name" value="GPCR_Rhodpsn_7TM"/>
</dbReference>
<evidence type="ECO:0000313" key="10">
    <source>
        <dbReference type="EMBL" id="KAK9402950.1"/>
    </source>
</evidence>
<evidence type="ECO:0000313" key="11">
    <source>
        <dbReference type="Proteomes" id="UP001474421"/>
    </source>
</evidence>
<dbReference type="PANTHER" id="PTHR11334">
    <property type="entry name" value="MAS-RELATED G-PROTEIN COUPLED RECEPTOR"/>
    <property type="match status" value="1"/>
</dbReference>
<feature type="transmembrane region" description="Helical" evidence="8">
    <location>
        <begin position="117"/>
        <end position="141"/>
    </location>
</feature>
<feature type="transmembrane region" description="Helical" evidence="8">
    <location>
        <begin position="50"/>
        <end position="75"/>
    </location>
</feature>
<accession>A0AAW1BLB7</accession>
<evidence type="ECO:0000256" key="8">
    <source>
        <dbReference type="SAM" id="Phobius"/>
    </source>
</evidence>
<evidence type="ECO:0000256" key="7">
    <source>
        <dbReference type="ARBA" id="ARBA00023224"/>
    </source>
</evidence>
<keyword evidence="11" id="KW-1185">Reference proteome</keyword>
<keyword evidence="5 8" id="KW-0472">Membrane</keyword>
<evidence type="ECO:0000256" key="6">
    <source>
        <dbReference type="ARBA" id="ARBA00023170"/>
    </source>
</evidence>
<dbReference type="EMBL" id="JAOTOJ010000003">
    <property type="protein sequence ID" value="KAK9402950.1"/>
    <property type="molecule type" value="Genomic_DNA"/>
</dbReference>
<name>A0AAW1BLB7_CROAD</name>
<dbReference type="PROSITE" id="PS50262">
    <property type="entry name" value="G_PROTEIN_RECEP_F1_2"/>
    <property type="match status" value="1"/>
</dbReference>
<evidence type="ECO:0000256" key="1">
    <source>
        <dbReference type="ARBA" id="ARBA00004141"/>
    </source>
</evidence>
<dbReference type="GO" id="GO:0004930">
    <property type="term" value="F:G protein-coupled receptor activity"/>
    <property type="evidence" value="ECO:0007669"/>
    <property type="project" value="UniProtKB-KW"/>
</dbReference>
<feature type="transmembrane region" description="Helical" evidence="8">
    <location>
        <begin position="194"/>
        <end position="213"/>
    </location>
</feature>
<keyword evidence="3 8" id="KW-1133">Transmembrane helix</keyword>
<comment type="caution">
    <text evidence="10">The sequence shown here is derived from an EMBL/GenBank/DDBJ whole genome shotgun (WGS) entry which is preliminary data.</text>
</comment>
<feature type="domain" description="G-protein coupled receptors family 1 profile" evidence="9">
    <location>
        <begin position="1"/>
        <end position="211"/>
    </location>
</feature>
<evidence type="ECO:0000256" key="5">
    <source>
        <dbReference type="ARBA" id="ARBA00023136"/>
    </source>
</evidence>
<keyword evidence="7" id="KW-0807">Transducer</keyword>
<dbReference type="InterPro" id="IPR026234">
    <property type="entry name" value="MRGPCRFAMILY"/>
</dbReference>
<evidence type="ECO:0000256" key="4">
    <source>
        <dbReference type="ARBA" id="ARBA00023040"/>
    </source>
</evidence>
<protein>
    <submittedName>
        <fullName evidence="10">Mrgprh: Mas-related G-protein coupled receptor member H</fullName>
    </submittedName>
</protein>
<organism evidence="10 11">
    <name type="scientific">Crotalus adamanteus</name>
    <name type="common">Eastern diamondback rattlesnake</name>
    <dbReference type="NCBI Taxonomy" id="8729"/>
    <lineage>
        <taxon>Eukaryota</taxon>
        <taxon>Metazoa</taxon>
        <taxon>Chordata</taxon>
        <taxon>Craniata</taxon>
        <taxon>Vertebrata</taxon>
        <taxon>Euteleostomi</taxon>
        <taxon>Lepidosauria</taxon>
        <taxon>Squamata</taxon>
        <taxon>Bifurcata</taxon>
        <taxon>Unidentata</taxon>
        <taxon>Episquamata</taxon>
        <taxon>Toxicofera</taxon>
        <taxon>Serpentes</taxon>
        <taxon>Colubroidea</taxon>
        <taxon>Viperidae</taxon>
        <taxon>Crotalinae</taxon>
        <taxon>Crotalus</taxon>
    </lineage>
</organism>
<dbReference type="PRINTS" id="PR02108">
    <property type="entry name" value="MRGPCRFAMILY"/>
</dbReference>
<comment type="subcellular location">
    <subcellularLocation>
        <location evidence="1">Membrane</location>
        <topology evidence="1">Multi-pass membrane protein</topology>
    </subcellularLocation>
</comment>